<keyword evidence="1" id="KW-0862">Zinc</keyword>
<dbReference type="InterPro" id="IPR001878">
    <property type="entry name" value="Znf_CCHC"/>
</dbReference>
<feature type="domain" description="CCHC-type" evidence="3">
    <location>
        <begin position="75"/>
        <end position="90"/>
    </location>
</feature>
<dbReference type="SUPFAM" id="SSF57756">
    <property type="entry name" value="Retrovirus zinc finger-like domains"/>
    <property type="match status" value="2"/>
</dbReference>
<organism evidence="4">
    <name type="scientific">Chaetoceros debilis</name>
    <dbReference type="NCBI Taxonomy" id="122233"/>
    <lineage>
        <taxon>Eukaryota</taxon>
        <taxon>Sar</taxon>
        <taxon>Stramenopiles</taxon>
        <taxon>Ochrophyta</taxon>
        <taxon>Bacillariophyta</taxon>
        <taxon>Coscinodiscophyceae</taxon>
        <taxon>Chaetocerotophycidae</taxon>
        <taxon>Chaetocerotales</taxon>
        <taxon>Chaetocerotaceae</taxon>
        <taxon>Chaetoceros</taxon>
    </lineage>
</organism>
<feature type="domain" description="CCHC-type" evidence="3">
    <location>
        <begin position="116"/>
        <end position="131"/>
    </location>
</feature>
<dbReference type="AlphaFoldDB" id="A0A7S3VAT3"/>
<protein>
    <recommendedName>
        <fullName evidence="3">CCHC-type domain-containing protein</fullName>
    </recommendedName>
</protein>
<gene>
    <name evidence="4" type="ORF">CDEB00056_LOCUS12523</name>
</gene>
<dbReference type="InterPro" id="IPR036875">
    <property type="entry name" value="Znf_CCHC_sf"/>
</dbReference>
<dbReference type="PANTHER" id="PTHR46242:SF1">
    <property type="entry name" value="ZINC FINGER CCHC DOMAIN-CONTAINING PROTEIN 9"/>
    <property type="match status" value="1"/>
</dbReference>
<evidence type="ECO:0000256" key="2">
    <source>
        <dbReference type="SAM" id="MobiDB-lite"/>
    </source>
</evidence>
<feature type="region of interest" description="Disordered" evidence="2">
    <location>
        <begin position="162"/>
        <end position="193"/>
    </location>
</feature>
<dbReference type="PROSITE" id="PS50158">
    <property type="entry name" value="ZF_CCHC"/>
    <property type="match status" value="3"/>
</dbReference>
<feature type="compositionally biased region" description="Acidic residues" evidence="2">
    <location>
        <begin position="164"/>
        <end position="187"/>
    </location>
</feature>
<keyword evidence="1" id="KW-0863">Zinc-finger</keyword>
<dbReference type="SMART" id="SM00343">
    <property type="entry name" value="ZnF_C2HC"/>
    <property type="match status" value="4"/>
</dbReference>
<dbReference type="Gene3D" id="4.10.60.10">
    <property type="entry name" value="Zinc finger, CCHC-type"/>
    <property type="match status" value="2"/>
</dbReference>
<keyword evidence="1" id="KW-0479">Metal-binding</keyword>
<evidence type="ECO:0000256" key="1">
    <source>
        <dbReference type="PROSITE-ProRule" id="PRU00047"/>
    </source>
</evidence>
<dbReference type="Pfam" id="PF00098">
    <property type="entry name" value="zf-CCHC"/>
    <property type="match status" value="3"/>
</dbReference>
<feature type="domain" description="CCHC-type" evidence="3">
    <location>
        <begin position="40"/>
        <end position="55"/>
    </location>
</feature>
<evidence type="ECO:0000313" key="4">
    <source>
        <dbReference type="EMBL" id="CAE0467670.1"/>
    </source>
</evidence>
<dbReference type="GO" id="GO:0008270">
    <property type="term" value="F:zinc ion binding"/>
    <property type="evidence" value="ECO:0007669"/>
    <property type="project" value="UniProtKB-KW"/>
</dbReference>
<dbReference type="EMBL" id="HBIO01016252">
    <property type="protein sequence ID" value="CAE0467670.1"/>
    <property type="molecule type" value="Transcribed_RNA"/>
</dbReference>
<evidence type="ECO:0000259" key="3">
    <source>
        <dbReference type="PROSITE" id="PS50158"/>
    </source>
</evidence>
<name>A0A7S3VAT3_9STRA</name>
<dbReference type="GO" id="GO:0003676">
    <property type="term" value="F:nucleic acid binding"/>
    <property type="evidence" value="ECO:0007669"/>
    <property type="project" value="InterPro"/>
</dbReference>
<dbReference type="InterPro" id="IPR042246">
    <property type="entry name" value="ZCCHC9"/>
</dbReference>
<sequence>MAKKKPQFPKRKITKEERRVKYTAKAKARRTKKNHVDKVCFNCRRKGHTAAECPNINKDADGSMTTATKLRSQICYKCGTFEHTLKQCPKLTSNEKKVGNSGRLDYFSMILPFATCFICKKKGHLSSQCEQNENGLYVKGGSCKVCGSKTHLVADCPVKLKKEEDDDGDGDESSTGDVAEFLEEDEGTSATTYTTPYATEMDKIVKKAKRKKKVVNF</sequence>
<dbReference type="PANTHER" id="PTHR46242">
    <property type="entry name" value="ZINC FINGER CCHC DOMAIN-CONTAINING PROTEIN 9 ZCCHC9"/>
    <property type="match status" value="1"/>
</dbReference>
<accession>A0A7S3VAT3</accession>
<dbReference type="GO" id="GO:0005730">
    <property type="term" value="C:nucleolus"/>
    <property type="evidence" value="ECO:0007669"/>
    <property type="project" value="TreeGrafter"/>
</dbReference>
<proteinExistence type="predicted"/>
<reference evidence="4" key="1">
    <citation type="submission" date="2021-01" db="EMBL/GenBank/DDBJ databases">
        <authorList>
            <person name="Corre E."/>
            <person name="Pelletier E."/>
            <person name="Niang G."/>
            <person name="Scheremetjew M."/>
            <person name="Finn R."/>
            <person name="Kale V."/>
            <person name="Holt S."/>
            <person name="Cochrane G."/>
            <person name="Meng A."/>
            <person name="Brown T."/>
            <person name="Cohen L."/>
        </authorList>
    </citation>
    <scope>NUCLEOTIDE SEQUENCE</scope>
    <source>
        <strain evidence="4">MM31A-1</strain>
    </source>
</reference>